<evidence type="ECO:0000256" key="5">
    <source>
        <dbReference type="ARBA" id="ARBA00022989"/>
    </source>
</evidence>
<dbReference type="SUPFAM" id="SSF103473">
    <property type="entry name" value="MFS general substrate transporter"/>
    <property type="match status" value="1"/>
</dbReference>
<dbReference type="PROSITE" id="PS50850">
    <property type="entry name" value="MFS"/>
    <property type="match status" value="1"/>
</dbReference>
<evidence type="ECO:0000256" key="4">
    <source>
        <dbReference type="ARBA" id="ARBA00022692"/>
    </source>
</evidence>
<dbReference type="GO" id="GO:0022857">
    <property type="term" value="F:transmembrane transporter activity"/>
    <property type="evidence" value="ECO:0007669"/>
    <property type="project" value="InterPro"/>
</dbReference>
<evidence type="ECO:0000256" key="6">
    <source>
        <dbReference type="ARBA" id="ARBA00023136"/>
    </source>
</evidence>
<dbReference type="InterPro" id="IPR020846">
    <property type="entry name" value="MFS_dom"/>
</dbReference>
<comment type="subcellular location">
    <subcellularLocation>
        <location evidence="1">Cell membrane</location>
        <topology evidence="1">Multi-pass membrane protein</topology>
    </subcellularLocation>
</comment>
<evidence type="ECO:0000256" key="2">
    <source>
        <dbReference type="ARBA" id="ARBA00022448"/>
    </source>
</evidence>
<keyword evidence="4 7" id="KW-0812">Transmembrane</keyword>
<keyword evidence="6 7" id="KW-0472">Membrane</keyword>
<protein>
    <submittedName>
        <fullName evidence="9">MFS family permease</fullName>
    </submittedName>
</protein>
<proteinExistence type="predicted"/>
<comment type="caution">
    <text evidence="9">The sequence shown here is derived from an EMBL/GenBank/DDBJ whole genome shotgun (WGS) entry which is preliminary data.</text>
</comment>
<evidence type="ECO:0000256" key="7">
    <source>
        <dbReference type="SAM" id="Phobius"/>
    </source>
</evidence>
<dbReference type="Gene3D" id="1.20.1720.10">
    <property type="entry name" value="Multidrug resistance protein D"/>
    <property type="match status" value="1"/>
</dbReference>
<feature type="transmembrane region" description="Helical" evidence="7">
    <location>
        <begin position="29"/>
        <end position="46"/>
    </location>
</feature>
<keyword evidence="2" id="KW-0813">Transport</keyword>
<keyword evidence="10" id="KW-1185">Reference proteome</keyword>
<dbReference type="PANTHER" id="PTHR42718:SF46">
    <property type="entry name" value="BLR6921 PROTEIN"/>
    <property type="match status" value="1"/>
</dbReference>
<feature type="transmembrane region" description="Helical" evidence="7">
    <location>
        <begin position="53"/>
        <end position="75"/>
    </location>
</feature>
<dbReference type="GO" id="GO:0005886">
    <property type="term" value="C:plasma membrane"/>
    <property type="evidence" value="ECO:0007669"/>
    <property type="project" value="UniProtKB-SubCell"/>
</dbReference>
<feature type="domain" description="Major facilitator superfamily (MFS) profile" evidence="8">
    <location>
        <begin position="1"/>
        <end position="106"/>
    </location>
</feature>
<dbReference type="Proteomes" id="UP000583800">
    <property type="component" value="Unassembled WGS sequence"/>
</dbReference>
<evidence type="ECO:0000256" key="3">
    <source>
        <dbReference type="ARBA" id="ARBA00022475"/>
    </source>
</evidence>
<dbReference type="EMBL" id="JACHJB010000002">
    <property type="protein sequence ID" value="MBB6347201.1"/>
    <property type="molecule type" value="Genomic_DNA"/>
</dbReference>
<gene>
    <name evidence="9" type="ORF">FHU36_003746</name>
</gene>
<evidence type="ECO:0000256" key="1">
    <source>
        <dbReference type="ARBA" id="ARBA00004651"/>
    </source>
</evidence>
<dbReference type="PANTHER" id="PTHR42718">
    <property type="entry name" value="MAJOR FACILITATOR SUPERFAMILY MULTIDRUG TRANSPORTER MFSC"/>
    <property type="match status" value="1"/>
</dbReference>
<evidence type="ECO:0000259" key="8">
    <source>
        <dbReference type="PROSITE" id="PS50850"/>
    </source>
</evidence>
<name>A0A7X0C4Z1_9ACTN</name>
<keyword evidence="3" id="KW-1003">Cell membrane</keyword>
<evidence type="ECO:0000313" key="9">
    <source>
        <dbReference type="EMBL" id="MBB6347201.1"/>
    </source>
</evidence>
<dbReference type="RefSeq" id="WP_312891676.1">
    <property type="nucleotide sequence ID" value="NZ_JACHJB010000002.1"/>
</dbReference>
<reference evidence="9 10" key="1">
    <citation type="submission" date="2020-08" db="EMBL/GenBank/DDBJ databases">
        <title>Sequencing the genomes of 1000 actinobacteria strains.</title>
        <authorList>
            <person name="Klenk H.-P."/>
        </authorList>
    </citation>
    <scope>NUCLEOTIDE SEQUENCE [LARGE SCALE GENOMIC DNA]</scope>
    <source>
        <strain evidence="9 10">DSM 45913</strain>
    </source>
</reference>
<sequence>MLTSYALAFGGLLLAGGRAGDLFGRRRLLRIGLTVFLAASLLGGLAGDGSVLIAARVLQGIGAAIVAPAALALLADTFPAGPERNKALGVYGAMSRSASTSRNENR</sequence>
<evidence type="ECO:0000313" key="10">
    <source>
        <dbReference type="Proteomes" id="UP000583800"/>
    </source>
</evidence>
<dbReference type="AlphaFoldDB" id="A0A7X0C4Z1"/>
<dbReference type="Pfam" id="PF07690">
    <property type="entry name" value="MFS_1"/>
    <property type="match status" value="1"/>
</dbReference>
<dbReference type="InterPro" id="IPR011701">
    <property type="entry name" value="MFS"/>
</dbReference>
<dbReference type="InterPro" id="IPR036259">
    <property type="entry name" value="MFS_trans_sf"/>
</dbReference>
<accession>A0A7X0C4Z1</accession>
<organism evidence="9 10">
    <name type="scientific">Nonomuraea muscovyensis</name>
    <dbReference type="NCBI Taxonomy" id="1124761"/>
    <lineage>
        <taxon>Bacteria</taxon>
        <taxon>Bacillati</taxon>
        <taxon>Actinomycetota</taxon>
        <taxon>Actinomycetes</taxon>
        <taxon>Streptosporangiales</taxon>
        <taxon>Streptosporangiaceae</taxon>
        <taxon>Nonomuraea</taxon>
    </lineage>
</organism>
<keyword evidence="5 7" id="KW-1133">Transmembrane helix</keyword>